<feature type="compositionally biased region" description="Low complexity" evidence="1">
    <location>
        <begin position="154"/>
        <end position="164"/>
    </location>
</feature>
<feature type="region of interest" description="Disordered" evidence="1">
    <location>
        <begin position="234"/>
        <end position="336"/>
    </location>
</feature>
<evidence type="ECO:0008006" key="4">
    <source>
        <dbReference type="Google" id="ProtNLM"/>
    </source>
</evidence>
<dbReference type="EnsemblMetazoa" id="BGLB023961-RA">
    <property type="protein sequence ID" value="BGLB023961-PA"/>
    <property type="gene ID" value="BGLB023961"/>
</dbReference>
<name>A0A2C9KVM4_BIOGL</name>
<sequence length="367" mass="40924">MADSTSTTLCEMNGRALEDQRDREAQSCHGGHRVLVKVQDLDHMARHSLNWEEFFGSSLDLAPSLLNIYDDIAASGGRLPEKEDSEEEDFQEETFQKVVKTQSLPFKTNGQWSSEGVRPGILPSLSEPGDRPVSCLVSNWAPATQHADSKKRPLSLSSPGKSLKMFPATRSARKRCWSRGRPASCSGSYTSTPVTTPESGHRRTRPSRQEARKRFFSNYEEHMRNAMSDLEPAVLASSQPQSTASPSETLLVHDKVPSKPSLPLQAEIMQDERRTPPQLTRKGEGHGDRESPSHITRRSEGRGGSRKERHASPKTNFTKSMKRKDAGSNRDSSEVSGTGYITYVQRVVTEIIESERIYISSLKDIIQ</sequence>
<evidence type="ECO:0000256" key="1">
    <source>
        <dbReference type="SAM" id="MobiDB-lite"/>
    </source>
</evidence>
<evidence type="ECO:0000313" key="2">
    <source>
        <dbReference type="EnsemblMetazoa" id="BGLB023961-PA"/>
    </source>
</evidence>
<dbReference type="VEuPathDB" id="VectorBase:BGLAX_051496"/>
<feature type="compositionally biased region" description="Basic and acidic residues" evidence="1">
    <location>
        <begin position="323"/>
        <end position="333"/>
    </location>
</feature>
<reference evidence="2" key="1">
    <citation type="submission" date="2020-05" db="UniProtKB">
        <authorList>
            <consortium name="EnsemblMetazoa"/>
        </authorList>
    </citation>
    <scope>IDENTIFICATION</scope>
    <source>
        <strain evidence="2">BB02</strain>
    </source>
</reference>
<proteinExistence type="predicted"/>
<organism evidence="2 3">
    <name type="scientific">Biomphalaria glabrata</name>
    <name type="common">Bloodfluke planorb</name>
    <name type="synonym">Freshwater snail</name>
    <dbReference type="NCBI Taxonomy" id="6526"/>
    <lineage>
        <taxon>Eukaryota</taxon>
        <taxon>Metazoa</taxon>
        <taxon>Spiralia</taxon>
        <taxon>Lophotrochozoa</taxon>
        <taxon>Mollusca</taxon>
        <taxon>Gastropoda</taxon>
        <taxon>Heterobranchia</taxon>
        <taxon>Euthyneura</taxon>
        <taxon>Panpulmonata</taxon>
        <taxon>Hygrophila</taxon>
        <taxon>Lymnaeoidea</taxon>
        <taxon>Planorbidae</taxon>
        <taxon>Biomphalaria</taxon>
    </lineage>
</organism>
<feature type="region of interest" description="Disordered" evidence="1">
    <location>
        <begin position="177"/>
        <end position="211"/>
    </location>
</feature>
<feature type="compositionally biased region" description="Polar residues" evidence="1">
    <location>
        <begin position="185"/>
        <end position="198"/>
    </location>
</feature>
<protein>
    <recommendedName>
        <fullName evidence="4">DH domain-containing protein</fullName>
    </recommendedName>
</protein>
<evidence type="ECO:0000313" key="3">
    <source>
        <dbReference type="Proteomes" id="UP000076420"/>
    </source>
</evidence>
<dbReference type="Proteomes" id="UP000076420">
    <property type="component" value="Unassembled WGS sequence"/>
</dbReference>
<dbReference type="VEuPathDB" id="VectorBase:BGLB023961"/>
<accession>A0A2C9KVM4</accession>
<feature type="compositionally biased region" description="Basic and acidic residues" evidence="1">
    <location>
        <begin position="270"/>
        <end position="306"/>
    </location>
</feature>
<dbReference type="KEGG" id="bgt:106076425"/>
<dbReference type="AlphaFoldDB" id="A0A2C9KVM4"/>
<feature type="compositionally biased region" description="Low complexity" evidence="1">
    <location>
        <begin position="236"/>
        <end position="249"/>
    </location>
</feature>
<feature type="region of interest" description="Disordered" evidence="1">
    <location>
        <begin position="142"/>
        <end position="164"/>
    </location>
</feature>
<gene>
    <name evidence="2" type="primary">106076425</name>
</gene>